<protein>
    <recommendedName>
        <fullName evidence="1">HTH cro/C1-type domain-containing protein</fullName>
    </recommendedName>
</protein>
<name>A0ABQ3UY58_9CHLR</name>
<evidence type="ECO:0000259" key="1">
    <source>
        <dbReference type="PROSITE" id="PS50943"/>
    </source>
</evidence>
<dbReference type="Proteomes" id="UP000654345">
    <property type="component" value="Unassembled WGS sequence"/>
</dbReference>
<dbReference type="PROSITE" id="PS50943">
    <property type="entry name" value="HTH_CROC1"/>
    <property type="match status" value="1"/>
</dbReference>
<comment type="caution">
    <text evidence="2">The sequence shown here is derived from an EMBL/GenBank/DDBJ whole genome shotgun (WGS) entry which is preliminary data.</text>
</comment>
<evidence type="ECO:0000313" key="3">
    <source>
        <dbReference type="Proteomes" id="UP000654345"/>
    </source>
</evidence>
<dbReference type="SUPFAM" id="SSF47413">
    <property type="entry name" value="lambda repressor-like DNA-binding domains"/>
    <property type="match status" value="1"/>
</dbReference>
<dbReference type="CDD" id="cd00093">
    <property type="entry name" value="HTH_XRE"/>
    <property type="match status" value="1"/>
</dbReference>
<dbReference type="InterPro" id="IPR001387">
    <property type="entry name" value="Cro/C1-type_HTH"/>
</dbReference>
<reference evidence="2 3" key="1">
    <citation type="journal article" date="2021" name="Int. J. Syst. Evol. Microbiol.">
        <title>Reticulibacter mediterranei gen. nov., sp. nov., within the new family Reticulibacteraceae fam. nov., and Ktedonospora formicarum gen. nov., sp. nov., Ktedonobacter robiniae sp. nov., Dictyobacter formicarum sp. nov. and Dictyobacter arantiisoli sp. nov., belonging to the class Ktedonobacteria.</title>
        <authorList>
            <person name="Yabe S."/>
            <person name="Zheng Y."/>
            <person name="Wang C.M."/>
            <person name="Sakai Y."/>
            <person name="Abe K."/>
            <person name="Yokota A."/>
            <person name="Donadio S."/>
            <person name="Cavaletti L."/>
            <person name="Monciardini P."/>
        </authorList>
    </citation>
    <scope>NUCLEOTIDE SEQUENCE [LARGE SCALE GENOMIC DNA]</scope>
    <source>
        <strain evidence="2 3">SOSP1-30</strain>
    </source>
</reference>
<sequence length="70" mass="7754">MNEPDGESFGSVLRFFRRREWGMTQAKLAKKLGVHVNSVGLWERGEGVPDSHEYLVTNGASTGRQKSFGG</sequence>
<feature type="domain" description="HTH cro/C1-type" evidence="1">
    <location>
        <begin position="13"/>
        <end position="50"/>
    </location>
</feature>
<keyword evidence="3" id="KW-1185">Reference proteome</keyword>
<accession>A0ABQ3UY58</accession>
<dbReference type="RefSeq" id="WP_201373964.1">
    <property type="nucleotide sequence ID" value="NZ_BNJG01000002.1"/>
</dbReference>
<evidence type="ECO:0000313" key="2">
    <source>
        <dbReference type="EMBL" id="GHO57594.1"/>
    </source>
</evidence>
<gene>
    <name evidence="2" type="ORF">KSB_60690</name>
</gene>
<organism evidence="2 3">
    <name type="scientific">Ktedonobacter robiniae</name>
    <dbReference type="NCBI Taxonomy" id="2778365"/>
    <lineage>
        <taxon>Bacteria</taxon>
        <taxon>Bacillati</taxon>
        <taxon>Chloroflexota</taxon>
        <taxon>Ktedonobacteria</taxon>
        <taxon>Ktedonobacterales</taxon>
        <taxon>Ktedonobacteraceae</taxon>
        <taxon>Ktedonobacter</taxon>
    </lineage>
</organism>
<dbReference type="Gene3D" id="1.10.260.40">
    <property type="entry name" value="lambda repressor-like DNA-binding domains"/>
    <property type="match status" value="1"/>
</dbReference>
<dbReference type="InterPro" id="IPR010982">
    <property type="entry name" value="Lambda_DNA-bd_dom_sf"/>
</dbReference>
<dbReference type="Pfam" id="PF01381">
    <property type="entry name" value="HTH_3"/>
    <property type="match status" value="1"/>
</dbReference>
<proteinExistence type="predicted"/>
<dbReference type="EMBL" id="BNJG01000002">
    <property type="protein sequence ID" value="GHO57594.1"/>
    <property type="molecule type" value="Genomic_DNA"/>
</dbReference>